<dbReference type="Pfam" id="PF09537">
    <property type="entry name" value="DUF2383"/>
    <property type="match status" value="1"/>
</dbReference>
<comment type="caution">
    <text evidence="2">The sequence shown here is derived from an EMBL/GenBank/DDBJ whole genome shotgun (WGS) entry which is preliminary data.</text>
</comment>
<sequence>MYSYTEEVSKQLNGLLEKNYDAEKGYKTAAENASSKPLKSFFERKSNERKNFGKQLKTEIMTFGQAPEKSGSIKGTAHRAWMNTKAFFSPDNDESMLEEAIRGEKASIEEYNEVINAKEHLPKSTADVLKTQRDAILNDTIVIKRLEDIK</sequence>
<dbReference type="OrthoDB" id="282393at2"/>
<protein>
    <submittedName>
        <fullName evidence="2">Uncharacterized protein (TIGR02284 family)</fullName>
    </submittedName>
</protein>
<dbReference type="RefSeq" id="WP_148870072.1">
    <property type="nucleotide sequence ID" value="NZ_VNIA01000002.1"/>
</dbReference>
<dbReference type="EMBL" id="VNIA01000002">
    <property type="protein sequence ID" value="TYP99312.1"/>
    <property type="molecule type" value="Genomic_DNA"/>
</dbReference>
<dbReference type="InterPro" id="IPR011971">
    <property type="entry name" value="CHP02284"/>
</dbReference>
<evidence type="ECO:0000313" key="2">
    <source>
        <dbReference type="EMBL" id="TYP99312.1"/>
    </source>
</evidence>
<dbReference type="PIRSF" id="PIRSF029477">
    <property type="entry name" value="UCP029477"/>
    <property type="match status" value="1"/>
</dbReference>
<gene>
    <name evidence="2" type="ORF">C7447_102634</name>
</gene>
<accession>A0A5S5DWZ7</accession>
<dbReference type="Proteomes" id="UP000323136">
    <property type="component" value="Unassembled WGS sequence"/>
</dbReference>
<feature type="domain" description="DUF2383" evidence="1">
    <location>
        <begin position="8"/>
        <end position="116"/>
    </location>
</feature>
<dbReference type="InterPro" id="IPR012347">
    <property type="entry name" value="Ferritin-like"/>
</dbReference>
<organism evidence="2 3">
    <name type="scientific">Tenacibaculum adriaticum</name>
    <dbReference type="NCBI Taxonomy" id="413713"/>
    <lineage>
        <taxon>Bacteria</taxon>
        <taxon>Pseudomonadati</taxon>
        <taxon>Bacteroidota</taxon>
        <taxon>Flavobacteriia</taxon>
        <taxon>Flavobacteriales</taxon>
        <taxon>Flavobacteriaceae</taxon>
        <taxon>Tenacibaculum</taxon>
    </lineage>
</organism>
<dbReference type="InterPro" id="IPR009078">
    <property type="entry name" value="Ferritin-like_SF"/>
</dbReference>
<name>A0A5S5DWZ7_9FLAO</name>
<dbReference type="AlphaFoldDB" id="A0A5S5DWZ7"/>
<dbReference type="NCBIfam" id="TIGR02284">
    <property type="entry name" value="PA2169 family four-helix-bundle protein"/>
    <property type="match status" value="1"/>
</dbReference>
<dbReference type="InterPro" id="IPR016920">
    <property type="entry name" value="UCP029477"/>
</dbReference>
<keyword evidence="3" id="KW-1185">Reference proteome</keyword>
<dbReference type="InterPro" id="IPR019052">
    <property type="entry name" value="DUF2383"/>
</dbReference>
<reference evidence="2 3" key="1">
    <citation type="submission" date="2019-07" db="EMBL/GenBank/DDBJ databases">
        <title>Genomic Encyclopedia of Type Strains, Phase IV (KMG-IV): sequencing the most valuable type-strain genomes for metagenomic binning, comparative biology and taxonomic classification.</title>
        <authorList>
            <person name="Goeker M."/>
        </authorList>
    </citation>
    <scope>NUCLEOTIDE SEQUENCE [LARGE SCALE GENOMIC DNA]</scope>
    <source>
        <strain evidence="2 3">DSM 18961</strain>
    </source>
</reference>
<evidence type="ECO:0000259" key="1">
    <source>
        <dbReference type="Pfam" id="PF09537"/>
    </source>
</evidence>
<evidence type="ECO:0000313" key="3">
    <source>
        <dbReference type="Proteomes" id="UP000323136"/>
    </source>
</evidence>
<dbReference type="SUPFAM" id="SSF47240">
    <property type="entry name" value="Ferritin-like"/>
    <property type="match status" value="1"/>
</dbReference>
<dbReference type="Gene3D" id="1.20.1260.10">
    <property type="match status" value="1"/>
</dbReference>
<proteinExistence type="predicted"/>